<feature type="compositionally biased region" description="Pro residues" evidence="1">
    <location>
        <begin position="1"/>
        <end position="14"/>
    </location>
</feature>
<dbReference type="RefSeq" id="WP_345269226.1">
    <property type="nucleotide sequence ID" value="NZ_BAABIM010000004.1"/>
</dbReference>
<dbReference type="Proteomes" id="UP001500621">
    <property type="component" value="Unassembled WGS sequence"/>
</dbReference>
<feature type="transmembrane region" description="Helical" evidence="2">
    <location>
        <begin position="52"/>
        <end position="72"/>
    </location>
</feature>
<organism evidence="3 4">
    <name type="scientific">Nocardioides nanhaiensis</name>
    <dbReference type="NCBI Taxonomy" id="1476871"/>
    <lineage>
        <taxon>Bacteria</taxon>
        <taxon>Bacillati</taxon>
        <taxon>Actinomycetota</taxon>
        <taxon>Actinomycetes</taxon>
        <taxon>Propionibacteriales</taxon>
        <taxon>Nocardioidaceae</taxon>
        <taxon>Nocardioides</taxon>
    </lineage>
</organism>
<name>A0ABP8WUQ1_9ACTN</name>
<protein>
    <recommendedName>
        <fullName evidence="5">DUF4233 domain-containing protein</fullName>
    </recommendedName>
</protein>
<feature type="compositionally biased region" description="Low complexity" evidence="1">
    <location>
        <begin position="142"/>
        <end position="159"/>
    </location>
</feature>
<evidence type="ECO:0000256" key="2">
    <source>
        <dbReference type="SAM" id="Phobius"/>
    </source>
</evidence>
<accession>A0ABP8WUQ1</accession>
<evidence type="ECO:0008006" key="5">
    <source>
        <dbReference type="Google" id="ProtNLM"/>
    </source>
</evidence>
<feature type="region of interest" description="Disordered" evidence="1">
    <location>
        <begin position="1"/>
        <end position="21"/>
    </location>
</feature>
<feature type="region of interest" description="Disordered" evidence="1">
    <location>
        <begin position="130"/>
        <end position="159"/>
    </location>
</feature>
<evidence type="ECO:0000256" key="1">
    <source>
        <dbReference type="SAM" id="MobiDB-lite"/>
    </source>
</evidence>
<evidence type="ECO:0000313" key="4">
    <source>
        <dbReference type="Proteomes" id="UP001500621"/>
    </source>
</evidence>
<comment type="caution">
    <text evidence="3">The sequence shown here is derived from an EMBL/GenBank/DDBJ whole genome shotgun (WGS) entry which is preliminary data.</text>
</comment>
<keyword evidence="4" id="KW-1185">Reference proteome</keyword>
<sequence length="159" mass="16512">MTDAAAPPPAPAPRPAERSPRRGMCAAVLSLEAITLGLTTPVMITLTEVSTGAALAVGLGLMVACLLVAGLLRAEWGYQLGWLLQAWAIGLGLVLPIMFVLGGIFALLWGTADFLGRKIERERAAAWAAYESGEGPHPESQPATDDGPDQAGGQADVRP</sequence>
<feature type="transmembrane region" description="Helical" evidence="2">
    <location>
        <begin position="84"/>
        <end position="109"/>
    </location>
</feature>
<evidence type="ECO:0000313" key="3">
    <source>
        <dbReference type="EMBL" id="GAA4695831.1"/>
    </source>
</evidence>
<keyword evidence="2" id="KW-0812">Transmembrane</keyword>
<proteinExistence type="predicted"/>
<keyword evidence="2" id="KW-1133">Transmembrane helix</keyword>
<feature type="transmembrane region" description="Helical" evidence="2">
    <location>
        <begin position="24"/>
        <end position="46"/>
    </location>
</feature>
<keyword evidence="2" id="KW-0472">Membrane</keyword>
<gene>
    <name evidence="3" type="ORF">GCM10023226_37790</name>
</gene>
<reference evidence="4" key="1">
    <citation type="journal article" date="2019" name="Int. J. Syst. Evol. Microbiol.">
        <title>The Global Catalogue of Microorganisms (GCM) 10K type strain sequencing project: providing services to taxonomists for standard genome sequencing and annotation.</title>
        <authorList>
            <consortium name="The Broad Institute Genomics Platform"/>
            <consortium name="The Broad Institute Genome Sequencing Center for Infectious Disease"/>
            <person name="Wu L."/>
            <person name="Ma J."/>
        </authorList>
    </citation>
    <scope>NUCLEOTIDE SEQUENCE [LARGE SCALE GENOMIC DNA]</scope>
    <source>
        <strain evidence="4">JCM 18127</strain>
    </source>
</reference>
<dbReference type="InterPro" id="IPR025327">
    <property type="entry name" value="DUF4233"/>
</dbReference>
<dbReference type="EMBL" id="BAABIM010000004">
    <property type="protein sequence ID" value="GAA4695831.1"/>
    <property type="molecule type" value="Genomic_DNA"/>
</dbReference>
<dbReference type="Pfam" id="PF14017">
    <property type="entry name" value="DUF4233"/>
    <property type="match status" value="1"/>
</dbReference>